<dbReference type="GO" id="GO:0006396">
    <property type="term" value="P:RNA processing"/>
    <property type="evidence" value="ECO:0007669"/>
    <property type="project" value="TreeGrafter"/>
</dbReference>
<dbReference type="OrthoDB" id="2645024at2"/>
<dbReference type="Pfam" id="PF14096">
    <property type="entry name" value="DUF4274"/>
    <property type="match status" value="1"/>
</dbReference>
<name>A0A1X7J5N6_9BACL</name>
<evidence type="ECO:0000313" key="5">
    <source>
        <dbReference type="EMBL" id="SMG22682.1"/>
    </source>
</evidence>
<dbReference type="Gene3D" id="1.25.40.20">
    <property type="entry name" value="Ankyrin repeat-containing domain"/>
    <property type="match status" value="1"/>
</dbReference>
<dbReference type="InterPro" id="IPR025369">
    <property type="entry name" value="DUF4274"/>
</dbReference>
<organism evidence="5 6">
    <name type="scientific">Paenibacillus aquistagni</name>
    <dbReference type="NCBI Taxonomy" id="1852522"/>
    <lineage>
        <taxon>Bacteria</taxon>
        <taxon>Bacillati</taxon>
        <taxon>Bacillota</taxon>
        <taxon>Bacilli</taxon>
        <taxon>Bacillales</taxon>
        <taxon>Paenibacillaceae</taxon>
        <taxon>Paenibacillus</taxon>
    </lineage>
</organism>
<dbReference type="SUPFAM" id="SSF48403">
    <property type="entry name" value="Ankyrin repeat"/>
    <property type="match status" value="1"/>
</dbReference>
<feature type="repeat" description="ANK" evidence="3">
    <location>
        <begin position="30"/>
        <end position="63"/>
    </location>
</feature>
<dbReference type="STRING" id="1852522.SAMN06295960_1214"/>
<dbReference type="Proteomes" id="UP000193834">
    <property type="component" value="Unassembled WGS sequence"/>
</dbReference>
<dbReference type="PANTHER" id="PTHR24141">
    <property type="entry name" value="2-5A-DEPENDENT RIBONUCLEASE"/>
    <property type="match status" value="1"/>
</dbReference>
<dbReference type="GO" id="GO:0003723">
    <property type="term" value="F:RNA binding"/>
    <property type="evidence" value="ECO:0007669"/>
    <property type="project" value="TreeGrafter"/>
</dbReference>
<feature type="domain" description="DUF4274" evidence="4">
    <location>
        <begin position="155"/>
        <end position="229"/>
    </location>
</feature>
<sequence>MNWKDVSKSTDMQVILRALEELDIEERDERGRTPLMLLLTNRAPIQAITSLIERGVDLEAEDKLGDTALKKAVKFKQIDALKKLIDAGAKLDSPRGILATAWHAARNDSKLADLLLDTEGAVRLTLTAREQAIVDEILYEESIGEMCRKIQQLESSVILHAIVNGYNWDDGPEPMLCAFHNPNIQEISLLDMFELLEGDYWLSKDASELHQDAEDLQWKALAAALDDRLQRNTHL</sequence>
<protein>
    <recommendedName>
        <fullName evidence="4">DUF4274 domain-containing protein</fullName>
    </recommendedName>
</protein>
<reference evidence="5 6" key="1">
    <citation type="submission" date="2017-04" db="EMBL/GenBank/DDBJ databases">
        <authorList>
            <person name="Afonso C.L."/>
            <person name="Miller P.J."/>
            <person name="Scott M.A."/>
            <person name="Spackman E."/>
            <person name="Goraichik I."/>
            <person name="Dimitrov K.M."/>
            <person name="Suarez D.L."/>
            <person name="Swayne D.E."/>
        </authorList>
    </citation>
    <scope>NUCLEOTIDE SEQUENCE [LARGE SCALE GENOMIC DNA]</scope>
    <source>
        <strain evidence="5 6">11</strain>
    </source>
</reference>
<evidence type="ECO:0000313" key="6">
    <source>
        <dbReference type="Proteomes" id="UP000193834"/>
    </source>
</evidence>
<evidence type="ECO:0000259" key="4">
    <source>
        <dbReference type="Pfam" id="PF14096"/>
    </source>
</evidence>
<evidence type="ECO:0000256" key="1">
    <source>
        <dbReference type="ARBA" id="ARBA00022737"/>
    </source>
</evidence>
<dbReference type="RefSeq" id="WP_085493383.1">
    <property type="nucleotide sequence ID" value="NZ_FXAZ01000001.1"/>
</dbReference>
<dbReference type="PROSITE" id="PS50088">
    <property type="entry name" value="ANK_REPEAT"/>
    <property type="match status" value="1"/>
</dbReference>
<dbReference type="SMART" id="SM00248">
    <property type="entry name" value="ANK"/>
    <property type="match status" value="2"/>
</dbReference>
<keyword evidence="6" id="KW-1185">Reference proteome</keyword>
<accession>A0A1X7J5N6</accession>
<dbReference type="Pfam" id="PF12796">
    <property type="entry name" value="Ank_2"/>
    <property type="match status" value="1"/>
</dbReference>
<dbReference type="InterPro" id="IPR036770">
    <property type="entry name" value="Ankyrin_rpt-contain_sf"/>
</dbReference>
<dbReference type="GO" id="GO:0004540">
    <property type="term" value="F:RNA nuclease activity"/>
    <property type="evidence" value="ECO:0007669"/>
    <property type="project" value="TreeGrafter"/>
</dbReference>
<dbReference type="EMBL" id="FXAZ01000001">
    <property type="protein sequence ID" value="SMG22682.1"/>
    <property type="molecule type" value="Genomic_DNA"/>
</dbReference>
<dbReference type="AlphaFoldDB" id="A0A1X7J5N6"/>
<gene>
    <name evidence="5" type="ORF">SAMN06295960_1214</name>
</gene>
<dbReference type="InterPro" id="IPR002110">
    <property type="entry name" value="Ankyrin_rpt"/>
</dbReference>
<evidence type="ECO:0000256" key="2">
    <source>
        <dbReference type="ARBA" id="ARBA00023043"/>
    </source>
</evidence>
<keyword evidence="2 3" id="KW-0040">ANK repeat</keyword>
<keyword evidence="1" id="KW-0677">Repeat</keyword>
<evidence type="ECO:0000256" key="3">
    <source>
        <dbReference type="PROSITE-ProRule" id="PRU00023"/>
    </source>
</evidence>
<dbReference type="PANTHER" id="PTHR24141:SF1">
    <property type="entry name" value="2-5A-DEPENDENT RIBONUCLEASE"/>
    <property type="match status" value="1"/>
</dbReference>
<proteinExistence type="predicted"/>